<feature type="domain" description="BLUF" evidence="1">
    <location>
        <begin position="1"/>
        <end position="92"/>
    </location>
</feature>
<dbReference type="SUPFAM" id="SSF54975">
    <property type="entry name" value="Acylphosphatase/BLUF domain-like"/>
    <property type="match status" value="1"/>
</dbReference>
<dbReference type="InterPro" id="IPR007024">
    <property type="entry name" value="BLUF_domain"/>
</dbReference>
<evidence type="ECO:0000313" key="3">
    <source>
        <dbReference type="Proteomes" id="UP000503222"/>
    </source>
</evidence>
<proteinExistence type="predicted"/>
<dbReference type="KEGG" id="spii:G7077_11500"/>
<dbReference type="InterPro" id="IPR036046">
    <property type="entry name" value="Acylphosphatase-like_dom_sf"/>
</dbReference>
<protein>
    <submittedName>
        <fullName evidence="2">BLUF domain-containing protein</fullName>
    </submittedName>
</protein>
<evidence type="ECO:0000313" key="2">
    <source>
        <dbReference type="EMBL" id="QIK79437.1"/>
    </source>
</evidence>
<name>A0A6G7YRS0_9SPHN</name>
<dbReference type="AlphaFoldDB" id="A0A6G7YRS0"/>
<dbReference type="GO" id="GO:0071949">
    <property type="term" value="F:FAD binding"/>
    <property type="evidence" value="ECO:0007669"/>
    <property type="project" value="InterPro"/>
</dbReference>
<dbReference type="EMBL" id="CP049869">
    <property type="protein sequence ID" value="QIK79437.1"/>
    <property type="molecule type" value="Genomic_DNA"/>
</dbReference>
<keyword evidence="3" id="KW-1185">Reference proteome</keyword>
<gene>
    <name evidence="2" type="ORF">G7077_11500</name>
</gene>
<sequence length="135" mass="15029">MHQLVYISTARALPCARDLEQILSVSRVNNARDGVTGLLVSGGNRFLQALEGPTAKVVATYDRIQADTRHFACVVLTSRSIDQRVFGCWEMSYERARSTDATAIEEAVRQLTEGVHDKGLQAEFRTFAELNARRS</sequence>
<dbReference type="Pfam" id="PF04940">
    <property type="entry name" value="BLUF"/>
    <property type="match status" value="1"/>
</dbReference>
<dbReference type="SMART" id="SM01034">
    <property type="entry name" value="BLUF"/>
    <property type="match status" value="1"/>
</dbReference>
<dbReference type="Gene3D" id="3.30.70.100">
    <property type="match status" value="1"/>
</dbReference>
<evidence type="ECO:0000259" key="1">
    <source>
        <dbReference type="PROSITE" id="PS50925"/>
    </source>
</evidence>
<dbReference type="GO" id="GO:0009882">
    <property type="term" value="F:blue light photoreceptor activity"/>
    <property type="evidence" value="ECO:0007669"/>
    <property type="project" value="InterPro"/>
</dbReference>
<organism evidence="2 3">
    <name type="scientific">Sphingomonas piscis</name>
    <dbReference type="NCBI Taxonomy" id="2714943"/>
    <lineage>
        <taxon>Bacteria</taxon>
        <taxon>Pseudomonadati</taxon>
        <taxon>Pseudomonadota</taxon>
        <taxon>Alphaproteobacteria</taxon>
        <taxon>Sphingomonadales</taxon>
        <taxon>Sphingomonadaceae</taxon>
        <taxon>Sphingomonas</taxon>
    </lineage>
</organism>
<accession>A0A6G7YRS0</accession>
<dbReference type="Proteomes" id="UP000503222">
    <property type="component" value="Chromosome"/>
</dbReference>
<dbReference type="RefSeq" id="WP_166411824.1">
    <property type="nucleotide sequence ID" value="NZ_CP049869.1"/>
</dbReference>
<dbReference type="PROSITE" id="PS50925">
    <property type="entry name" value="BLUF"/>
    <property type="match status" value="1"/>
</dbReference>
<reference evidence="2 3" key="1">
    <citation type="submission" date="2020-03" db="EMBL/GenBank/DDBJ databases">
        <title>Sphingomonas sp. nov., isolated from fish.</title>
        <authorList>
            <person name="Hyun D.-W."/>
            <person name="Bae J.-W."/>
        </authorList>
    </citation>
    <scope>NUCLEOTIDE SEQUENCE [LARGE SCALE GENOMIC DNA]</scope>
    <source>
        <strain evidence="2 3">HDW15B</strain>
    </source>
</reference>